<sequence>MEILTLKSTADSLEGQTQIENQILNAGINGDSIKEVIKYKQFLLQVISELEAEIQEKTGDELYKLLISNDGTRNGKAYAIKAYLNRISTVINKPRNGRRIFMGLDPQDDPQFKYDEEAIKKDFAQYYFWNNTKDQKLKNLYKFKIEMLNEVIRFYNDIMKTSPN</sequence>
<dbReference type="EMBL" id="BBLT01000007">
    <property type="protein sequence ID" value="GAL86350.1"/>
    <property type="molecule type" value="Genomic_DNA"/>
</dbReference>
<organism evidence="1 2">
    <name type="scientific">Sporocytophaga myxococcoides</name>
    <dbReference type="NCBI Taxonomy" id="153721"/>
    <lineage>
        <taxon>Bacteria</taxon>
        <taxon>Pseudomonadati</taxon>
        <taxon>Bacteroidota</taxon>
        <taxon>Cytophagia</taxon>
        <taxon>Cytophagales</taxon>
        <taxon>Cytophagaceae</taxon>
        <taxon>Sporocytophaga</taxon>
    </lineage>
</organism>
<dbReference type="RefSeq" id="WP_156140699.1">
    <property type="nucleotide sequence ID" value="NZ_BBLT01000007.1"/>
</dbReference>
<keyword evidence="2" id="KW-1185">Reference proteome</keyword>
<dbReference type="Proteomes" id="UP000030185">
    <property type="component" value="Unassembled WGS sequence"/>
</dbReference>
<reference evidence="1 2" key="1">
    <citation type="submission" date="2014-09" db="EMBL/GenBank/DDBJ databases">
        <title>Sporocytophaga myxococcoides PG-01 genome sequencing.</title>
        <authorList>
            <person name="Liu L."/>
            <person name="Gao P.J."/>
            <person name="Chen G.J."/>
            <person name="Wang L.S."/>
        </authorList>
    </citation>
    <scope>NUCLEOTIDE SEQUENCE [LARGE SCALE GENOMIC DNA]</scope>
    <source>
        <strain evidence="1 2">PG-01</strain>
    </source>
</reference>
<name>A0A098LHD2_9BACT</name>
<dbReference type="AlphaFoldDB" id="A0A098LHD2"/>
<evidence type="ECO:0000313" key="1">
    <source>
        <dbReference type="EMBL" id="GAL86350.1"/>
    </source>
</evidence>
<evidence type="ECO:0000313" key="2">
    <source>
        <dbReference type="Proteomes" id="UP000030185"/>
    </source>
</evidence>
<protein>
    <submittedName>
        <fullName evidence="1">Uncharacterized protein</fullName>
    </submittedName>
</protein>
<gene>
    <name evidence="1" type="ORF">MYP_3579</name>
</gene>
<accession>A0A098LHD2</accession>
<proteinExistence type="predicted"/>
<comment type="caution">
    <text evidence="1">The sequence shown here is derived from an EMBL/GenBank/DDBJ whole genome shotgun (WGS) entry which is preliminary data.</text>
</comment>